<dbReference type="GO" id="GO:0005829">
    <property type="term" value="C:cytosol"/>
    <property type="evidence" value="ECO:0007669"/>
    <property type="project" value="TreeGrafter"/>
</dbReference>
<reference evidence="5" key="1">
    <citation type="submission" date="2023-07" db="EMBL/GenBank/DDBJ databases">
        <title>Sequencing the genomes of 1000 actinobacteria strains.</title>
        <authorList>
            <person name="Klenk H.-P."/>
        </authorList>
    </citation>
    <scope>NUCLEOTIDE SEQUENCE</scope>
    <source>
        <strain evidence="5">DSM 13988</strain>
    </source>
</reference>
<evidence type="ECO:0000256" key="1">
    <source>
        <dbReference type="ARBA" id="ARBA00004871"/>
    </source>
</evidence>
<dbReference type="InterPro" id="IPR022893">
    <property type="entry name" value="Shikimate_DH_fam"/>
</dbReference>
<evidence type="ECO:0000313" key="5">
    <source>
        <dbReference type="EMBL" id="MDR6892977.1"/>
    </source>
</evidence>
<dbReference type="PANTHER" id="PTHR21089">
    <property type="entry name" value="SHIKIMATE DEHYDROGENASE"/>
    <property type="match status" value="1"/>
</dbReference>
<accession>A0AAE3YIP2</accession>
<dbReference type="Gene3D" id="3.40.50.720">
    <property type="entry name" value="NAD(P)-binding Rossmann-like Domain"/>
    <property type="match status" value="1"/>
</dbReference>
<dbReference type="GO" id="GO:0004764">
    <property type="term" value="F:shikimate 3-dehydrogenase (NADP+) activity"/>
    <property type="evidence" value="ECO:0007669"/>
    <property type="project" value="UniProtKB-EC"/>
</dbReference>
<dbReference type="GO" id="GO:0050661">
    <property type="term" value="F:NADP binding"/>
    <property type="evidence" value="ECO:0007669"/>
    <property type="project" value="TreeGrafter"/>
</dbReference>
<proteinExistence type="predicted"/>
<dbReference type="AlphaFoldDB" id="A0AAE3YIP2"/>
<dbReference type="GO" id="GO:0009073">
    <property type="term" value="P:aromatic amino acid family biosynthetic process"/>
    <property type="evidence" value="ECO:0007669"/>
    <property type="project" value="UniProtKB-KW"/>
</dbReference>
<feature type="domain" description="SDH C-terminal" evidence="4">
    <location>
        <begin position="259"/>
        <end position="284"/>
    </location>
</feature>
<evidence type="ECO:0000259" key="4">
    <source>
        <dbReference type="Pfam" id="PF18317"/>
    </source>
</evidence>
<dbReference type="EC" id="1.1.1.25" evidence="5"/>
<comment type="caution">
    <text evidence="5">The sequence shown here is derived from an EMBL/GenBank/DDBJ whole genome shotgun (WGS) entry which is preliminary data.</text>
</comment>
<dbReference type="Proteomes" id="UP001247307">
    <property type="component" value="Unassembled WGS sequence"/>
</dbReference>
<dbReference type="InterPro" id="IPR013708">
    <property type="entry name" value="Shikimate_DH-bd_N"/>
</dbReference>
<dbReference type="GO" id="GO:0009423">
    <property type="term" value="P:chorismate biosynthetic process"/>
    <property type="evidence" value="ECO:0007669"/>
    <property type="project" value="TreeGrafter"/>
</dbReference>
<dbReference type="Pfam" id="PF18317">
    <property type="entry name" value="SDH_C"/>
    <property type="match status" value="1"/>
</dbReference>
<dbReference type="InterPro" id="IPR036291">
    <property type="entry name" value="NAD(P)-bd_dom_sf"/>
</dbReference>
<dbReference type="Gene3D" id="3.40.50.10860">
    <property type="entry name" value="Leucine Dehydrogenase, chain A, domain 1"/>
    <property type="match status" value="1"/>
</dbReference>
<gene>
    <name evidence="5" type="ORF">J2S35_001917</name>
</gene>
<dbReference type="EMBL" id="JAVDUI010000001">
    <property type="protein sequence ID" value="MDR6892977.1"/>
    <property type="molecule type" value="Genomic_DNA"/>
</dbReference>
<dbReference type="InterPro" id="IPR046346">
    <property type="entry name" value="Aminoacid_DH-like_N_sf"/>
</dbReference>
<comment type="pathway">
    <text evidence="1">Metabolic intermediate biosynthesis; chorismate biosynthesis; chorismate from D-erythrose 4-phosphate and phosphoenolpyruvate: step 4/7.</text>
</comment>
<protein>
    <submittedName>
        <fullName evidence="5">Shikimate dehydrogenase</fullName>
        <ecNumber evidence="5">1.1.1.25</ecNumber>
    </submittedName>
</protein>
<dbReference type="SUPFAM" id="SSF53223">
    <property type="entry name" value="Aminoacid dehydrogenase-like, N-terminal domain"/>
    <property type="match status" value="1"/>
</dbReference>
<evidence type="ECO:0000313" key="6">
    <source>
        <dbReference type="Proteomes" id="UP001247307"/>
    </source>
</evidence>
<dbReference type="GO" id="GO:0019632">
    <property type="term" value="P:shikimate metabolic process"/>
    <property type="evidence" value="ECO:0007669"/>
    <property type="project" value="TreeGrafter"/>
</dbReference>
<evidence type="ECO:0000259" key="3">
    <source>
        <dbReference type="Pfam" id="PF08501"/>
    </source>
</evidence>
<name>A0AAE3YIP2_9MICC</name>
<feature type="domain" description="Shikimate dehydrogenase substrate binding N-terminal" evidence="3">
    <location>
        <begin position="11"/>
        <end position="94"/>
    </location>
</feature>
<sequence>MTGSAALKAGVVGDPISHSQSPTIHRAAYAALGIEGASYEAIRVPEGELASQWRRGAFEGFAGLSVTMPHKHAAAAFATRLSPRVELLGAANTLVVEDGGVFAENTDVDGIVEALRAGRDAMASPARAGLPRPETGDALVVGGGGTALAALAALAELGTSSVTLALRSPAKADDGAPSLRAAAEALGLRVDVVPLAGAAAVLAGGTGVAISTLPPRAADPFAEQWARAAADHHTMLLDVAYDPWPSRLAQVWPGRVIHGLDMLLHQAVRQVELFTGLAADARVVASMAAALGLPASHEADRSRA</sequence>
<organism evidence="5 6">
    <name type="scientific">Falsarthrobacter nasiphocae</name>
    <dbReference type="NCBI Taxonomy" id="189863"/>
    <lineage>
        <taxon>Bacteria</taxon>
        <taxon>Bacillati</taxon>
        <taxon>Actinomycetota</taxon>
        <taxon>Actinomycetes</taxon>
        <taxon>Micrococcales</taxon>
        <taxon>Micrococcaceae</taxon>
        <taxon>Falsarthrobacter</taxon>
    </lineage>
</organism>
<dbReference type="SUPFAM" id="SSF51735">
    <property type="entry name" value="NAD(P)-binding Rossmann-fold domains"/>
    <property type="match status" value="1"/>
</dbReference>
<keyword evidence="2" id="KW-0028">Amino-acid biosynthesis</keyword>
<keyword evidence="2" id="KW-0057">Aromatic amino acid biosynthesis</keyword>
<evidence type="ECO:0000256" key="2">
    <source>
        <dbReference type="ARBA" id="ARBA00023141"/>
    </source>
</evidence>
<dbReference type="RefSeq" id="WP_309852861.1">
    <property type="nucleotide sequence ID" value="NZ_BAAAIU010000004.1"/>
</dbReference>
<keyword evidence="6" id="KW-1185">Reference proteome</keyword>
<dbReference type="InterPro" id="IPR041121">
    <property type="entry name" value="SDH_C"/>
</dbReference>
<dbReference type="PANTHER" id="PTHR21089:SF1">
    <property type="entry name" value="BIFUNCTIONAL 3-DEHYDROQUINATE DEHYDRATASE_SHIKIMATE DEHYDROGENASE, CHLOROPLASTIC"/>
    <property type="match status" value="1"/>
</dbReference>
<keyword evidence="5" id="KW-0560">Oxidoreductase</keyword>
<dbReference type="Pfam" id="PF08501">
    <property type="entry name" value="Shikimate_dh_N"/>
    <property type="match status" value="1"/>
</dbReference>